<feature type="chain" id="PRO_5043586402" evidence="1">
    <location>
        <begin position="22"/>
        <end position="164"/>
    </location>
</feature>
<dbReference type="Proteomes" id="UP001321760">
    <property type="component" value="Unassembled WGS sequence"/>
</dbReference>
<evidence type="ECO:0000313" key="2">
    <source>
        <dbReference type="EMBL" id="KAK4442934.1"/>
    </source>
</evidence>
<reference evidence="2" key="1">
    <citation type="journal article" date="2023" name="Mol. Phylogenet. Evol.">
        <title>Genome-scale phylogeny and comparative genomics of the fungal order Sordariales.</title>
        <authorList>
            <person name="Hensen N."/>
            <person name="Bonometti L."/>
            <person name="Westerberg I."/>
            <person name="Brannstrom I.O."/>
            <person name="Guillou S."/>
            <person name="Cros-Aarteil S."/>
            <person name="Calhoun S."/>
            <person name="Haridas S."/>
            <person name="Kuo A."/>
            <person name="Mondo S."/>
            <person name="Pangilinan J."/>
            <person name="Riley R."/>
            <person name="LaButti K."/>
            <person name="Andreopoulos B."/>
            <person name="Lipzen A."/>
            <person name="Chen C."/>
            <person name="Yan M."/>
            <person name="Daum C."/>
            <person name="Ng V."/>
            <person name="Clum A."/>
            <person name="Steindorff A."/>
            <person name="Ohm R.A."/>
            <person name="Martin F."/>
            <person name="Silar P."/>
            <person name="Natvig D.O."/>
            <person name="Lalanne C."/>
            <person name="Gautier V."/>
            <person name="Ament-Velasquez S.L."/>
            <person name="Kruys A."/>
            <person name="Hutchinson M.I."/>
            <person name="Powell A.J."/>
            <person name="Barry K."/>
            <person name="Miller A.N."/>
            <person name="Grigoriev I.V."/>
            <person name="Debuchy R."/>
            <person name="Gladieux P."/>
            <person name="Hiltunen Thoren M."/>
            <person name="Johannesson H."/>
        </authorList>
    </citation>
    <scope>NUCLEOTIDE SEQUENCE</scope>
    <source>
        <strain evidence="2">PSN243</strain>
    </source>
</reference>
<name>A0AAV9G489_9PEZI</name>
<gene>
    <name evidence="2" type="ORF">QBC34DRAFT_386794</name>
</gene>
<accession>A0AAV9G489</accession>
<reference evidence="2" key="2">
    <citation type="submission" date="2023-05" db="EMBL/GenBank/DDBJ databases">
        <authorList>
            <consortium name="Lawrence Berkeley National Laboratory"/>
            <person name="Steindorff A."/>
            <person name="Hensen N."/>
            <person name="Bonometti L."/>
            <person name="Westerberg I."/>
            <person name="Brannstrom I.O."/>
            <person name="Guillou S."/>
            <person name="Cros-Aarteil S."/>
            <person name="Calhoun S."/>
            <person name="Haridas S."/>
            <person name="Kuo A."/>
            <person name="Mondo S."/>
            <person name="Pangilinan J."/>
            <person name="Riley R."/>
            <person name="Labutti K."/>
            <person name="Andreopoulos B."/>
            <person name="Lipzen A."/>
            <person name="Chen C."/>
            <person name="Yanf M."/>
            <person name="Daum C."/>
            <person name="Ng V."/>
            <person name="Clum A."/>
            <person name="Ohm R."/>
            <person name="Martin F."/>
            <person name="Silar P."/>
            <person name="Natvig D."/>
            <person name="Lalanne C."/>
            <person name="Gautier V."/>
            <person name="Ament-Velasquez S.L."/>
            <person name="Kruys A."/>
            <person name="Hutchinson M.I."/>
            <person name="Powell A.J."/>
            <person name="Barry K."/>
            <person name="Miller A.N."/>
            <person name="Grigoriev I.V."/>
            <person name="Debuchy R."/>
            <person name="Gladieux P."/>
            <person name="Thoren M.H."/>
            <person name="Johannesson H."/>
        </authorList>
    </citation>
    <scope>NUCLEOTIDE SEQUENCE</scope>
    <source>
        <strain evidence="2">PSN243</strain>
    </source>
</reference>
<protein>
    <submittedName>
        <fullName evidence="2">Uncharacterized protein</fullName>
    </submittedName>
</protein>
<keyword evidence="3" id="KW-1185">Reference proteome</keyword>
<comment type="caution">
    <text evidence="2">The sequence shown here is derived from an EMBL/GenBank/DDBJ whole genome shotgun (WGS) entry which is preliminary data.</text>
</comment>
<feature type="signal peptide" evidence="1">
    <location>
        <begin position="1"/>
        <end position="21"/>
    </location>
</feature>
<keyword evidence="1" id="KW-0732">Signal</keyword>
<proteinExistence type="predicted"/>
<evidence type="ECO:0000256" key="1">
    <source>
        <dbReference type="SAM" id="SignalP"/>
    </source>
</evidence>
<evidence type="ECO:0000313" key="3">
    <source>
        <dbReference type="Proteomes" id="UP001321760"/>
    </source>
</evidence>
<dbReference type="AlphaFoldDB" id="A0AAV9G489"/>
<sequence>MHSNVLALALALFSTLTPATGANIGSTKRAPSPDLTLCTTCTLTQRSDGTHAIIDTAIHETIARATIYSPDALTARGDDSSHNIPAEDSIFAKRDSCTGVKCNNRAECAKYGCDNGCNTNGKCHIGVEQMCPRGCKIWRREGEGSGGVMEIRDAVSGEVVGHAE</sequence>
<organism evidence="2 3">
    <name type="scientific">Podospora aff. communis PSN243</name>
    <dbReference type="NCBI Taxonomy" id="3040156"/>
    <lineage>
        <taxon>Eukaryota</taxon>
        <taxon>Fungi</taxon>
        <taxon>Dikarya</taxon>
        <taxon>Ascomycota</taxon>
        <taxon>Pezizomycotina</taxon>
        <taxon>Sordariomycetes</taxon>
        <taxon>Sordariomycetidae</taxon>
        <taxon>Sordariales</taxon>
        <taxon>Podosporaceae</taxon>
        <taxon>Podospora</taxon>
    </lineage>
</organism>
<dbReference type="EMBL" id="MU866003">
    <property type="protein sequence ID" value="KAK4442934.1"/>
    <property type="molecule type" value="Genomic_DNA"/>
</dbReference>